<evidence type="ECO:0000256" key="1">
    <source>
        <dbReference type="ARBA" id="ARBA00006360"/>
    </source>
</evidence>
<protein>
    <recommendedName>
        <fullName evidence="11">DNA polymerase III subunit gamma/tau</fullName>
        <ecNumber evidence="11">2.7.7.7</ecNumber>
    </recommendedName>
</protein>
<dbReference type="Proteomes" id="UP000449092">
    <property type="component" value="Unassembled WGS sequence"/>
</dbReference>
<evidence type="ECO:0000256" key="7">
    <source>
        <dbReference type="ARBA" id="ARBA00022833"/>
    </source>
</evidence>
<dbReference type="NCBIfam" id="TIGR02397">
    <property type="entry name" value="dnaX_nterm"/>
    <property type="match status" value="1"/>
</dbReference>
<name>A0A845DAN4_9BACT</name>
<comment type="subunit">
    <text evidence="11">DNA polymerase III contains a core (composed of alpha, epsilon and theta chains) that associates with a tau subunit. This core dimerizes to form the POLIII' complex. PolIII' associates with the gamma complex (composed of gamma, delta, delta', psi and chi chains) and with the beta chain to form the complete DNA polymerase III complex.</text>
</comment>
<dbReference type="GO" id="GO:0003887">
    <property type="term" value="F:DNA-directed DNA polymerase activity"/>
    <property type="evidence" value="ECO:0007669"/>
    <property type="project" value="UniProtKB-KW"/>
</dbReference>
<evidence type="ECO:0000256" key="3">
    <source>
        <dbReference type="ARBA" id="ARBA00022695"/>
    </source>
</evidence>
<evidence type="ECO:0000313" key="14">
    <source>
        <dbReference type="EMBL" id="MYE38509.1"/>
    </source>
</evidence>
<dbReference type="InterPro" id="IPR045085">
    <property type="entry name" value="HLD_clamp_pol_III_gamma_tau"/>
</dbReference>
<dbReference type="CDD" id="cd00009">
    <property type="entry name" value="AAA"/>
    <property type="match status" value="1"/>
</dbReference>
<keyword evidence="8 11" id="KW-0067">ATP-binding</keyword>
<dbReference type="InterPro" id="IPR022754">
    <property type="entry name" value="DNA_pol_III_gamma-3"/>
</dbReference>
<evidence type="ECO:0000256" key="4">
    <source>
        <dbReference type="ARBA" id="ARBA00022705"/>
    </source>
</evidence>
<comment type="similarity">
    <text evidence="1 11">Belongs to the DnaX/STICHEL family.</text>
</comment>
<dbReference type="InterPro" id="IPR050238">
    <property type="entry name" value="DNA_Rep/Repair_Clamp_Loader"/>
</dbReference>
<dbReference type="PANTHER" id="PTHR11669">
    <property type="entry name" value="REPLICATION FACTOR C / DNA POLYMERASE III GAMMA-TAU SUBUNIT"/>
    <property type="match status" value="1"/>
</dbReference>
<evidence type="ECO:0000256" key="12">
    <source>
        <dbReference type="SAM" id="MobiDB-lite"/>
    </source>
</evidence>
<evidence type="ECO:0000256" key="9">
    <source>
        <dbReference type="ARBA" id="ARBA00022932"/>
    </source>
</evidence>
<organism evidence="14 15">
    <name type="scientific">Candidatus Spechtbacteria bacterium SB0662_bin_43</name>
    <dbReference type="NCBI Taxonomy" id="2604897"/>
    <lineage>
        <taxon>Bacteria</taxon>
        <taxon>Candidatus Spechtiibacteriota</taxon>
    </lineage>
</organism>
<accession>A0A845DAN4</accession>
<feature type="domain" description="AAA+ ATPase" evidence="13">
    <location>
        <begin position="38"/>
        <end position="259"/>
    </location>
</feature>
<dbReference type="Pfam" id="PF22608">
    <property type="entry name" value="DNAX_ATPase_lid"/>
    <property type="match status" value="1"/>
</dbReference>
<comment type="catalytic activity">
    <reaction evidence="10 11">
        <text>DNA(n) + a 2'-deoxyribonucleoside 5'-triphosphate = DNA(n+1) + diphosphate</text>
        <dbReference type="Rhea" id="RHEA:22508"/>
        <dbReference type="Rhea" id="RHEA-COMP:17339"/>
        <dbReference type="Rhea" id="RHEA-COMP:17340"/>
        <dbReference type="ChEBI" id="CHEBI:33019"/>
        <dbReference type="ChEBI" id="CHEBI:61560"/>
        <dbReference type="ChEBI" id="CHEBI:173112"/>
        <dbReference type="EC" id="2.7.7.7"/>
    </reaction>
</comment>
<evidence type="ECO:0000256" key="6">
    <source>
        <dbReference type="ARBA" id="ARBA00022741"/>
    </source>
</evidence>
<gene>
    <name evidence="11 14" type="primary">dnaX</name>
    <name evidence="14" type="ORF">F4X82_03265</name>
</gene>
<dbReference type="GO" id="GO:0006261">
    <property type="term" value="P:DNA-templated DNA replication"/>
    <property type="evidence" value="ECO:0007669"/>
    <property type="project" value="TreeGrafter"/>
</dbReference>
<feature type="compositionally biased region" description="Basic residues" evidence="12">
    <location>
        <begin position="398"/>
        <end position="442"/>
    </location>
</feature>
<comment type="function">
    <text evidence="11">DNA polymerase III is a complex, multichain enzyme responsible for most of the replicative synthesis in bacteria. This DNA polymerase also exhibits 3' to 5' exonuclease activity.</text>
</comment>
<dbReference type="PRINTS" id="PR00300">
    <property type="entry name" value="CLPPROTEASEA"/>
</dbReference>
<dbReference type="AlphaFoldDB" id="A0A845DAN4"/>
<dbReference type="EMBL" id="VXOY01000028">
    <property type="protein sequence ID" value="MYE38509.1"/>
    <property type="molecule type" value="Genomic_DNA"/>
</dbReference>
<dbReference type="SMART" id="SM00382">
    <property type="entry name" value="AAA"/>
    <property type="match status" value="1"/>
</dbReference>
<feature type="region of interest" description="Disordered" evidence="12">
    <location>
        <begin position="361"/>
        <end position="442"/>
    </location>
</feature>
<dbReference type="PANTHER" id="PTHR11669:SF0">
    <property type="entry name" value="PROTEIN STICHEL-LIKE 2"/>
    <property type="match status" value="1"/>
</dbReference>
<dbReference type="GO" id="GO:0003677">
    <property type="term" value="F:DNA binding"/>
    <property type="evidence" value="ECO:0007669"/>
    <property type="project" value="InterPro"/>
</dbReference>
<keyword evidence="9 11" id="KW-0239">DNA-directed DNA polymerase</keyword>
<keyword evidence="6 11" id="KW-0547">Nucleotide-binding</keyword>
<proteinExistence type="inferred from homology"/>
<evidence type="ECO:0000256" key="5">
    <source>
        <dbReference type="ARBA" id="ARBA00022723"/>
    </source>
</evidence>
<feature type="compositionally biased region" description="Basic and acidic residues" evidence="12">
    <location>
        <begin position="363"/>
        <end position="397"/>
    </location>
</feature>
<dbReference type="Gene3D" id="3.40.50.300">
    <property type="entry name" value="P-loop containing nucleotide triphosphate hydrolases"/>
    <property type="match status" value="1"/>
</dbReference>
<evidence type="ECO:0000256" key="2">
    <source>
        <dbReference type="ARBA" id="ARBA00022679"/>
    </source>
</evidence>
<dbReference type="InterPro" id="IPR008921">
    <property type="entry name" value="DNA_pol3_clamp-load_cplx_C"/>
</dbReference>
<reference evidence="14 15" key="1">
    <citation type="submission" date="2019-09" db="EMBL/GenBank/DDBJ databases">
        <title>Characterisation of the sponge microbiome using genome-centric metagenomics.</title>
        <authorList>
            <person name="Engelberts J.P."/>
            <person name="Robbins S.J."/>
            <person name="De Goeij J.M."/>
            <person name="Aranda M."/>
            <person name="Bell S.C."/>
            <person name="Webster N.S."/>
        </authorList>
    </citation>
    <scope>NUCLEOTIDE SEQUENCE [LARGE SCALE GENOMIC DNA]</scope>
    <source>
        <strain evidence="14">SB0662_bin_43</strain>
    </source>
</reference>
<dbReference type="InterPro" id="IPR027417">
    <property type="entry name" value="P-loop_NTPase"/>
</dbReference>
<keyword evidence="3 11" id="KW-0548">Nucleotidyltransferase</keyword>
<dbReference type="GO" id="GO:0046872">
    <property type="term" value="F:metal ion binding"/>
    <property type="evidence" value="ECO:0007669"/>
    <property type="project" value="UniProtKB-KW"/>
</dbReference>
<dbReference type="SUPFAM" id="SSF52540">
    <property type="entry name" value="P-loop containing nucleoside triphosphate hydrolases"/>
    <property type="match status" value="1"/>
</dbReference>
<evidence type="ECO:0000256" key="10">
    <source>
        <dbReference type="ARBA" id="ARBA00049244"/>
    </source>
</evidence>
<dbReference type="NCBIfam" id="NF004046">
    <property type="entry name" value="PRK05563.1"/>
    <property type="match status" value="1"/>
</dbReference>
<dbReference type="Pfam" id="PF13177">
    <property type="entry name" value="DNA_pol3_delta2"/>
    <property type="match status" value="1"/>
</dbReference>
<evidence type="ECO:0000256" key="8">
    <source>
        <dbReference type="ARBA" id="ARBA00022840"/>
    </source>
</evidence>
<dbReference type="Gene3D" id="1.20.272.10">
    <property type="match status" value="1"/>
</dbReference>
<dbReference type="InterPro" id="IPR001270">
    <property type="entry name" value="ClpA/B"/>
</dbReference>
<dbReference type="FunFam" id="3.40.50.300:FF:000014">
    <property type="entry name" value="DNA polymerase III subunit gamma/tau"/>
    <property type="match status" value="1"/>
</dbReference>
<keyword evidence="7" id="KW-0862">Zinc</keyword>
<keyword evidence="2 11" id="KW-0808">Transferase</keyword>
<keyword evidence="5" id="KW-0479">Metal-binding</keyword>
<dbReference type="Gene3D" id="1.10.8.60">
    <property type="match status" value="1"/>
</dbReference>
<dbReference type="InterPro" id="IPR012763">
    <property type="entry name" value="DNA_pol_III_sug/sutau_N"/>
</dbReference>
<evidence type="ECO:0000259" key="13">
    <source>
        <dbReference type="SMART" id="SM00382"/>
    </source>
</evidence>
<evidence type="ECO:0000313" key="15">
    <source>
        <dbReference type="Proteomes" id="UP000449092"/>
    </source>
</evidence>
<dbReference type="GO" id="GO:0009360">
    <property type="term" value="C:DNA polymerase III complex"/>
    <property type="evidence" value="ECO:0007669"/>
    <property type="project" value="InterPro"/>
</dbReference>
<dbReference type="Pfam" id="PF12169">
    <property type="entry name" value="DNA_pol3_gamma3"/>
    <property type="match status" value="1"/>
</dbReference>
<sequence>MSKNTVIYRKYRPQSFDEVVGQEFVIQTLKNALAHDKVAHSYLLCGPHGTGKTSIARIFAKALNCKNGKEKVVCLECESCQEIEKGIAPDVIEIDAASNRGINEIRELREAIRFLPTKSSYKVYIIDEVHMLTKEAFNALLKTLEEPPDHIVFILATTEQHKVPFTIISRTQKFNLRHLNREEIDNQLAAILKKEGVEMDQETRALIVASAEGSLRDAQSILGKVLAIGATDNKQVRDVLGIANTQHIVLFVEHITQQRRDEAIVLLGTVVASGIDLDQFIQTVLQFVRTILLVKMSGGESLDTMFYFSKEEKDTMNRIAQDVGNRQLLALIKEMLDASQAVKYSPIPQLPIELAIVQLTPGAEEKSGSTERSADEAKETKEESPHETEDSPEEKPKTTKRVSKRTTVKKTTKTSSTRSKKTPQKTSAKTKRTTTRRKKSEE</sequence>
<evidence type="ECO:0000256" key="11">
    <source>
        <dbReference type="RuleBase" id="RU364063"/>
    </source>
</evidence>
<dbReference type="InterPro" id="IPR003593">
    <property type="entry name" value="AAA+_ATPase"/>
</dbReference>
<keyword evidence="4 11" id="KW-0235">DNA replication</keyword>
<comment type="caution">
    <text evidence="14">The sequence shown here is derived from an EMBL/GenBank/DDBJ whole genome shotgun (WGS) entry which is preliminary data.</text>
</comment>
<dbReference type="EC" id="2.7.7.7" evidence="11"/>
<dbReference type="GO" id="GO:0005524">
    <property type="term" value="F:ATP binding"/>
    <property type="evidence" value="ECO:0007669"/>
    <property type="project" value="UniProtKB-KW"/>
</dbReference>
<dbReference type="SUPFAM" id="SSF48019">
    <property type="entry name" value="post-AAA+ oligomerization domain-like"/>
    <property type="match status" value="1"/>
</dbReference>